<dbReference type="SUPFAM" id="SSF52540">
    <property type="entry name" value="P-loop containing nucleoside triphosphate hydrolases"/>
    <property type="match status" value="1"/>
</dbReference>
<keyword evidence="8" id="KW-1185">Reference proteome</keyword>
<dbReference type="GO" id="GO:0005516">
    <property type="term" value="F:calmodulin binding"/>
    <property type="evidence" value="ECO:0007669"/>
    <property type="project" value="UniProtKB-KW"/>
</dbReference>
<dbReference type="GO" id="GO:0010761">
    <property type="term" value="P:fibroblast migration"/>
    <property type="evidence" value="ECO:0007669"/>
    <property type="project" value="TreeGrafter"/>
</dbReference>
<dbReference type="SUPFAM" id="SSF48350">
    <property type="entry name" value="GTPase activation domain, GAP"/>
    <property type="match status" value="1"/>
</dbReference>
<dbReference type="Pfam" id="PF00612">
    <property type="entry name" value="IQ"/>
    <property type="match status" value="4"/>
</dbReference>
<feature type="domain" description="Ras-GAP" evidence="4">
    <location>
        <begin position="961"/>
        <end position="1194"/>
    </location>
</feature>
<dbReference type="CDD" id="cd00201">
    <property type="entry name" value="WW"/>
    <property type="match status" value="1"/>
</dbReference>
<dbReference type="Gene3D" id="2.20.70.10">
    <property type="match status" value="1"/>
</dbReference>
<dbReference type="InterPro" id="IPR023152">
    <property type="entry name" value="RasGAP_CS"/>
</dbReference>
<proteinExistence type="predicted"/>
<dbReference type="Ensembl" id="ENSONIT00000008829.2">
    <property type="protein sequence ID" value="ENSONIP00000008824.2"/>
    <property type="gene ID" value="ENSONIG00000006998.2"/>
</dbReference>
<dbReference type="Gene3D" id="1.10.506.10">
    <property type="entry name" value="GTPase Activation - p120gap, domain 1"/>
    <property type="match status" value="1"/>
</dbReference>
<dbReference type="PROSITE" id="PS50021">
    <property type="entry name" value="CH"/>
    <property type="match status" value="1"/>
</dbReference>
<evidence type="ECO:0000256" key="1">
    <source>
        <dbReference type="ARBA" id="ARBA00022553"/>
    </source>
</evidence>
<dbReference type="SMART" id="SM00033">
    <property type="entry name" value="CH"/>
    <property type="match status" value="1"/>
</dbReference>
<organism evidence="7 8">
    <name type="scientific">Oreochromis niloticus</name>
    <name type="common">Nile tilapia</name>
    <name type="synonym">Tilapia nilotica</name>
    <dbReference type="NCBI Taxonomy" id="8128"/>
    <lineage>
        <taxon>Eukaryota</taxon>
        <taxon>Metazoa</taxon>
        <taxon>Chordata</taxon>
        <taxon>Craniata</taxon>
        <taxon>Vertebrata</taxon>
        <taxon>Euteleostomi</taxon>
        <taxon>Actinopterygii</taxon>
        <taxon>Neopterygii</taxon>
        <taxon>Teleostei</taxon>
        <taxon>Neoteleostei</taxon>
        <taxon>Acanthomorphata</taxon>
        <taxon>Ovalentaria</taxon>
        <taxon>Cichlomorphae</taxon>
        <taxon>Cichliformes</taxon>
        <taxon>Cichlidae</taxon>
        <taxon>African cichlids</taxon>
        <taxon>Pseudocrenilabrinae</taxon>
        <taxon>Oreochromini</taxon>
        <taxon>Oreochromis</taxon>
    </lineage>
</organism>
<dbReference type="PROSITE" id="PS50018">
    <property type="entry name" value="RAS_GTPASE_ACTIV_2"/>
    <property type="match status" value="1"/>
</dbReference>
<dbReference type="SMART" id="SM00323">
    <property type="entry name" value="RasGAP"/>
    <property type="match status" value="1"/>
</dbReference>
<protein>
    <submittedName>
        <fullName evidence="7">IQ motif containing GTPase activating protein 1</fullName>
    </submittedName>
</protein>
<dbReference type="InterPro" id="IPR001936">
    <property type="entry name" value="RasGAP_dom"/>
</dbReference>
<reference evidence="7" key="2">
    <citation type="submission" date="2025-08" db="UniProtKB">
        <authorList>
            <consortium name="Ensembl"/>
        </authorList>
    </citation>
    <scope>IDENTIFICATION</scope>
</reference>
<dbReference type="SMART" id="SM00015">
    <property type="entry name" value="IQ"/>
    <property type="match status" value="4"/>
</dbReference>
<evidence type="ECO:0000256" key="3">
    <source>
        <dbReference type="ARBA" id="ARBA00022860"/>
    </source>
</evidence>
<keyword evidence="2" id="KW-0677">Repeat</keyword>
<reference evidence="8" key="1">
    <citation type="submission" date="2012-01" db="EMBL/GenBank/DDBJ databases">
        <title>The Genome Sequence of Oreochromis niloticus (Nile Tilapia).</title>
        <authorList>
            <consortium name="Broad Institute Genome Assembly Team"/>
            <consortium name="Broad Institute Sequencing Platform"/>
            <person name="Di Palma F."/>
            <person name="Johnson J."/>
            <person name="Lander E.S."/>
            <person name="Lindblad-Toh K."/>
        </authorList>
    </citation>
    <scope>NUCLEOTIDE SEQUENCE [LARGE SCALE GENOMIC DNA]</scope>
</reference>
<dbReference type="InterPro" id="IPR027417">
    <property type="entry name" value="P-loop_NTPase"/>
</dbReference>
<evidence type="ECO:0000313" key="7">
    <source>
        <dbReference type="Ensembl" id="ENSONIP00000008824.2"/>
    </source>
</evidence>
<dbReference type="InterPro" id="IPR036872">
    <property type="entry name" value="CH_dom_sf"/>
</dbReference>
<dbReference type="Gene3D" id="1.20.5.190">
    <property type="match status" value="1"/>
</dbReference>
<dbReference type="PROSITE" id="PS00509">
    <property type="entry name" value="RAS_GTPASE_ACTIV_1"/>
    <property type="match status" value="1"/>
</dbReference>
<dbReference type="FunFam" id="1.10.506.10:FF:000004">
    <property type="entry name" value="IQ motif containing GTPase activating protein 1"/>
    <property type="match status" value="1"/>
</dbReference>
<dbReference type="SUPFAM" id="SSF143885">
    <property type="entry name" value="RGC domain-like"/>
    <property type="match status" value="1"/>
</dbReference>
<dbReference type="STRING" id="8128.ENSONIP00000044437"/>
<keyword evidence="3" id="KW-0112">Calmodulin-binding</keyword>
<dbReference type="PROSITE" id="PS50020">
    <property type="entry name" value="WW_DOMAIN_2"/>
    <property type="match status" value="1"/>
</dbReference>
<evidence type="ECO:0000259" key="6">
    <source>
        <dbReference type="PROSITE" id="PS50021"/>
    </source>
</evidence>
<evidence type="ECO:0000313" key="8">
    <source>
        <dbReference type="Proteomes" id="UP000005207"/>
    </source>
</evidence>
<evidence type="ECO:0000256" key="2">
    <source>
        <dbReference type="ARBA" id="ARBA00022737"/>
    </source>
</evidence>
<dbReference type="SUPFAM" id="SSF47576">
    <property type="entry name" value="Calponin-homology domain, CH-domain"/>
    <property type="match status" value="1"/>
</dbReference>
<dbReference type="InterPro" id="IPR001715">
    <property type="entry name" value="CH_dom"/>
</dbReference>
<dbReference type="GO" id="GO:0051015">
    <property type="term" value="F:actin filament binding"/>
    <property type="evidence" value="ECO:0007669"/>
    <property type="project" value="TreeGrafter"/>
</dbReference>
<dbReference type="InterPro" id="IPR008936">
    <property type="entry name" value="Rho_GTPase_activation_prot"/>
</dbReference>
<keyword evidence="1" id="KW-0597">Phosphoprotein</keyword>
<dbReference type="GO" id="GO:0120025">
    <property type="term" value="C:plasma membrane bounded cell projection"/>
    <property type="evidence" value="ECO:0007669"/>
    <property type="project" value="UniProtKB-ARBA"/>
</dbReference>
<reference evidence="7" key="3">
    <citation type="submission" date="2025-09" db="UniProtKB">
        <authorList>
            <consortium name="Ensembl"/>
        </authorList>
    </citation>
    <scope>IDENTIFICATION</scope>
</reference>
<dbReference type="Pfam" id="PF03836">
    <property type="entry name" value="RasGAP_C"/>
    <property type="match status" value="1"/>
</dbReference>
<feature type="domain" description="Calponin-homology (CH)" evidence="6">
    <location>
        <begin position="31"/>
        <end position="146"/>
    </location>
</feature>
<dbReference type="PROSITE" id="PS01159">
    <property type="entry name" value="WW_DOMAIN_1"/>
    <property type="match status" value="1"/>
</dbReference>
<feature type="domain" description="WW" evidence="5">
    <location>
        <begin position="639"/>
        <end position="672"/>
    </location>
</feature>
<dbReference type="GO" id="GO:0007173">
    <property type="term" value="P:epidermal growth factor receptor signaling pathway"/>
    <property type="evidence" value="ECO:0007669"/>
    <property type="project" value="TreeGrafter"/>
</dbReference>
<accession>I3JIY0</accession>
<dbReference type="FunFam" id="1.10.418.10:FF:000013">
    <property type="entry name" value="IQ motif containing GTPase activating protein 1"/>
    <property type="match status" value="1"/>
</dbReference>
<dbReference type="GO" id="GO:0005096">
    <property type="term" value="F:GTPase activator activity"/>
    <property type="evidence" value="ECO:0007669"/>
    <property type="project" value="TreeGrafter"/>
</dbReference>
<gene>
    <name evidence="7" type="primary">IQGAP1</name>
    <name evidence="7" type="synonym">iqgap1</name>
</gene>
<dbReference type="Gene3D" id="4.10.270.10">
    <property type="entry name" value="Myosin, subunit A"/>
    <property type="match status" value="1"/>
</dbReference>
<dbReference type="SMART" id="SM00456">
    <property type="entry name" value="WW"/>
    <property type="match status" value="1"/>
</dbReference>
<dbReference type="InterPro" id="IPR000048">
    <property type="entry name" value="IQ_motif_EF-hand-BS"/>
</dbReference>
<dbReference type="Pfam" id="PF00307">
    <property type="entry name" value="CH"/>
    <property type="match status" value="1"/>
</dbReference>
<dbReference type="PANTHER" id="PTHR14149">
    <property type="entry name" value="RAS GTPASE-ACTIVATING PROTEIN WITH IQ MOTIF"/>
    <property type="match status" value="1"/>
</dbReference>
<dbReference type="Gene3D" id="1.10.418.10">
    <property type="entry name" value="Calponin-like domain"/>
    <property type="match status" value="1"/>
</dbReference>
<dbReference type="InterPro" id="IPR001202">
    <property type="entry name" value="WW_dom"/>
</dbReference>
<dbReference type="Pfam" id="PF00616">
    <property type="entry name" value="RasGAP"/>
    <property type="match status" value="1"/>
</dbReference>
<dbReference type="eggNOG" id="KOG2128">
    <property type="taxonomic scope" value="Eukaryota"/>
</dbReference>
<evidence type="ECO:0000259" key="4">
    <source>
        <dbReference type="PROSITE" id="PS50018"/>
    </source>
</evidence>
<name>I3JIY0_ORENI</name>
<dbReference type="Proteomes" id="UP000005207">
    <property type="component" value="Linkage group LG1"/>
</dbReference>
<sequence length="1598" mass="182347">AERRTVLDGVERLTAEEMDERRQQNMAYEYLCHLEEAKRWMEACLDEELPPTTELEEGLRNGVYLAKLGNFFAPQTVSLKKIYDREQTRYKATGLHFRHTDNVIQWLNAMAEKGLPKIFYPETTDIYDRKNMPRCIYCIHALRFVSRPLKEEINNMKSELEKYGIQMPAFSKIGGILANELSVDEAALHAAVIAINEAIDQGVPEGTLAAMQNPNAMLVNLDRSCAQQYHDTLYQAKGKKVANSRKRAERDIYDELLTQAEIQGNVNKVNVNNALSEAEQALLSGDEDKLYEALKAMGIQNLQPQNKAWYLKQLQGDRENKEQTSPGEALTKDELQSGVDVANGIAEMLKAVERINNAIREGVPEKTVEELMNPDAQLPEVYPSAADLYQRELASLQQQSQEGNLTHPELLVAVEMLSSVVLMNEALDVRDRAALWKQLSSTVTGLSNVEDEYAQRYMDELMRLKAAAREEGSDYLTWNDIQACIDQVNLAVQEEHERIAAIGLINEALDEGDPTKTLSMLQSPSAKLTDVDPSIAQHYHDKLLEARREKAHETQDPSAVLWLDEIQDAILKANQDTKEALQFSQAIQAVNEAVDSGDAAQTLAALRSPGAGLYGVTSECAQTYQDDLAKIKQEKKKEGDNGSEWVKHWVKGGHNYYYNLQTKEGTWVEPENFIQNNTQLNKEDIQGVVSGVTTAYNREQLWLANETLITKLQARCRGYLVRKGQKERMEFLKSQDPAVTCIQAHWKGYKQRKAFKDRKEYLKDHTAEIQSMVRMHQARKKYKDRLKYFEDHIDDVVKIQAFIRANKARDDYKTLISADNPPMGVVRKFVHLLDHSDQDFQEELELMRLREEVVTNIRSNQQLENDLNLMDIKIGLLVKNKITLQEVVSHSKKLTKKNKGQLSDMMMMTKQKGGLKALSKEKRLKLEAYQYLFYLLQTNPTYLAKLIFQMPQNKSTKFMDSVIFTLYNYASNQREEYLLLKLFKTALQEEIKSKVDQMKEIVTGNPTVIKMVVSFHRGARGQNALRQILAPVVKEIMDDKTLNIKTDPVDIYKGWVNQMESQTGEASKLPYDVTPEQAMSHEEVRTRLEASIKNMKTITDKFLSAIIVSVEKIPYGMRFISKVLKDTLHEKFPDATEDELLKIVGNLLYYRYMNPAIVAPDAFDIIEMSAGGQLTTEQRRNLGSVAKMLQHAASNKMFLGDNAHLNPINEYLSTSYQKFRRFFLAACDVPSLEDKFNVDQYSDLVTVTKPVIYISIGEIINTHTLLLDHQDAIAPEHNDSIHELLEDLGEVPTVESLIGELCHFFLMGKTEVSLTLTNKFDVPGEANAEMDAKTLLLNTKRLIVDVIRFQPGETLTEILDSTASPEQEAEYQRAMQRRAIRDANTPEKMKQVKPVVDDSLTLQGKKDKIKSNLQRLAELGKVHPENRYQDLINDIAKDIRNQRRYRQRRKAELVKLQQTNAALNSKTNFYNVQIDSYNQYIKTCMDNLASDNKAKKSKQVSQKYTAARLHEKGVLISIEDLQPNQFKNAIFEISPSETVGVFDVKAKFMGVHLETLQLEYQDLLQLQYEGVAVMKLFDRATINVNLLIFLLNKKFYGK</sequence>
<dbReference type="PANTHER" id="PTHR14149:SF15">
    <property type="entry name" value="RAS GTPASE-ACTIVATING-LIKE PROTEIN IQGAP1"/>
    <property type="match status" value="1"/>
</dbReference>
<dbReference type="HOGENOM" id="CLU_000972_2_1_1"/>
<dbReference type="GO" id="GO:0005634">
    <property type="term" value="C:nucleus"/>
    <property type="evidence" value="ECO:0007669"/>
    <property type="project" value="TreeGrafter"/>
</dbReference>
<evidence type="ECO:0000259" key="5">
    <source>
        <dbReference type="PROSITE" id="PS50020"/>
    </source>
</evidence>
<dbReference type="InterPro" id="IPR000593">
    <property type="entry name" value="RasGAP_C"/>
</dbReference>
<dbReference type="GO" id="GO:1903479">
    <property type="term" value="P:mitotic actomyosin contractile ring assembly actin filament organization"/>
    <property type="evidence" value="ECO:0007669"/>
    <property type="project" value="TreeGrafter"/>
</dbReference>
<dbReference type="PROSITE" id="PS50096">
    <property type="entry name" value="IQ"/>
    <property type="match status" value="4"/>
</dbReference>
<dbReference type="GO" id="GO:0005938">
    <property type="term" value="C:cell cortex"/>
    <property type="evidence" value="ECO:0007669"/>
    <property type="project" value="TreeGrafter"/>
</dbReference>
<dbReference type="GeneTree" id="ENSGT00950000183076"/>